<sequence length="102" mass="11139">MNFFSSKKEIMRFSNNLIGLLNAIVFSISIFGAGIWLKTGSSTDFEKLLDQSVIVLGVYLMVVSLAGLVSGRCLVSVSAHLSGHRRGPFSPRVQVVSPRRIL</sequence>
<proteinExistence type="predicted"/>
<comment type="caution">
    <text evidence="2">The sequence shown here is derived from an EMBL/GenBank/DDBJ whole genome shotgun (WGS) entry which is preliminary data.</text>
</comment>
<reference evidence="2 3" key="1">
    <citation type="journal article" date="2024" name="Plant Biotechnol. J.">
        <title>Dendrobium thyrsiflorum genome and its molecular insights into genes involved in important horticultural traits.</title>
        <authorList>
            <person name="Chen B."/>
            <person name="Wang J.Y."/>
            <person name="Zheng P.J."/>
            <person name="Li K.L."/>
            <person name="Liang Y.M."/>
            <person name="Chen X.F."/>
            <person name="Zhang C."/>
            <person name="Zhao X."/>
            <person name="He X."/>
            <person name="Zhang G.Q."/>
            <person name="Liu Z.J."/>
            <person name="Xu Q."/>
        </authorList>
    </citation>
    <scope>NUCLEOTIDE SEQUENCE [LARGE SCALE GENOMIC DNA]</scope>
    <source>
        <strain evidence="2">GZMU011</strain>
    </source>
</reference>
<name>A0ABD0U8A7_DENTH</name>
<protein>
    <submittedName>
        <fullName evidence="2">Uncharacterized protein</fullName>
    </submittedName>
</protein>
<evidence type="ECO:0000313" key="2">
    <source>
        <dbReference type="EMBL" id="KAL0906418.1"/>
    </source>
</evidence>
<keyword evidence="1" id="KW-0812">Transmembrane</keyword>
<evidence type="ECO:0000256" key="1">
    <source>
        <dbReference type="SAM" id="Phobius"/>
    </source>
</evidence>
<keyword evidence="1" id="KW-1133">Transmembrane helix</keyword>
<gene>
    <name evidence="2" type="ORF">M5K25_024913</name>
</gene>
<feature type="transmembrane region" description="Helical" evidence="1">
    <location>
        <begin position="53"/>
        <end position="75"/>
    </location>
</feature>
<evidence type="ECO:0000313" key="3">
    <source>
        <dbReference type="Proteomes" id="UP001552299"/>
    </source>
</evidence>
<organism evidence="2 3">
    <name type="scientific">Dendrobium thyrsiflorum</name>
    <name type="common">Pinecone-like raceme dendrobium</name>
    <name type="synonym">Orchid</name>
    <dbReference type="NCBI Taxonomy" id="117978"/>
    <lineage>
        <taxon>Eukaryota</taxon>
        <taxon>Viridiplantae</taxon>
        <taxon>Streptophyta</taxon>
        <taxon>Embryophyta</taxon>
        <taxon>Tracheophyta</taxon>
        <taxon>Spermatophyta</taxon>
        <taxon>Magnoliopsida</taxon>
        <taxon>Liliopsida</taxon>
        <taxon>Asparagales</taxon>
        <taxon>Orchidaceae</taxon>
        <taxon>Epidendroideae</taxon>
        <taxon>Malaxideae</taxon>
        <taxon>Dendrobiinae</taxon>
        <taxon>Dendrobium</taxon>
    </lineage>
</organism>
<keyword evidence="3" id="KW-1185">Reference proteome</keyword>
<dbReference type="AlphaFoldDB" id="A0ABD0U8A7"/>
<dbReference type="Proteomes" id="UP001552299">
    <property type="component" value="Unassembled WGS sequence"/>
</dbReference>
<dbReference type="EMBL" id="JANQDX010000018">
    <property type="protein sequence ID" value="KAL0906418.1"/>
    <property type="molecule type" value="Genomic_DNA"/>
</dbReference>
<accession>A0ABD0U8A7</accession>
<keyword evidence="1" id="KW-0472">Membrane</keyword>
<feature type="transmembrane region" description="Helical" evidence="1">
    <location>
        <begin position="17"/>
        <end position="37"/>
    </location>
</feature>